<keyword evidence="4" id="KW-0812">Transmembrane</keyword>
<dbReference type="CDD" id="cd01008">
    <property type="entry name" value="PBP2_NrtA_SsuA_CpmA_like"/>
    <property type="match status" value="1"/>
</dbReference>
<keyword evidence="3" id="KW-0732">Signal</keyword>
<accession>A0A9D5Q752</accession>
<name>A0A9D5Q752_9BACT</name>
<dbReference type="InterPro" id="IPR015168">
    <property type="entry name" value="SsuA/THI5"/>
</dbReference>
<dbReference type="Pfam" id="PF09084">
    <property type="entry name" value="NMT1"/>
    <property type="match status" value="1"/>
</dbReference>
<proteinExistence type="inferred from homology"/>
<comment type="caution">
    <text evidence="6">The sequence shown here is derived from an EMBL/GenBank/DDBJ whole genome shotgun (WGS) entry which is preliminary data.</text>
</comment>
<evidence type="ECO:0000259" key="5">
    <source>
        <dbReference type="SMART" id="SM00062"/>
    </source>
</evidence>
<sequence length="333" mass="37468">MKLTRIIIVIAVIGLIVGIAMWPSDQQETRKTVGKFRVGAYAGDTAALVWIADQQGYFRDHQLDITIIPYEAGKLAMDALLAGEVDIATAAEFVFVSNSFAYSDLRIFGNIAKVQINEVVARRDHGIQIPCDLQGKRIGVTRKSASEFYLGRFLLFHGLCIREIEVVDLNPSEIVAAMIAGEIDAALTWNPNVYEIKQQLGDTAVSWPGQSDQEMFFVLAAKAPWLAWHPAPVERFLHALLEAEAFVQAHDAAAQQQIQEQFAYAADYMHYIWPKHQFRLTLPQSLLIAMEDEARWRLHNHLADRATSIPNYFTKLYFQGLEAVKPEALTVIR</sequence>
<keyword evidence="4" id="KW-0472">Membrane</keyword>
<dbReference type="Gene3D" id="3.40.190.10">
    <property type="entry name" value="Periplasmic binding protein-like II"/>
    <property type="match status" value="2"/>
</dbReference>
<protein>
    <recommendedName>
        <fullName evidence="5">Solute-binding protein family 3/N-terminal domain-containing protein</fullName>
    </recommendedName>
</protein>
<feature type="transmembrane region" description="Helical" evidence="4">
    <location>
        <begin position="6"/>
        <end position="22"/>
    </location>
</feature>
<dbReference type="AlphaFoldDB" id="A0A9D5Q752"/>
<dbReference type="InterPro" id="IPR001638">
    <property type="entry name" value="Solute-binding_3/MltF_N"/>
</dbReference>
<comment type="similarity">
    <text evidence="2">Belongs to the bacterial solute-binding protein SsuA/TauA family.</text>
</comment>
<evidence type="ECO:0000256" key="1">
    <source>
        <dbReference type="ARBA" id="ARBA00004418"/>
    </source>
</evidence>
<evidence type="ECO:0000313" key="6">
    <source>
        <dbReference type="EMBL" id="MBD3325947.1"/>
    </source>
</evidence>
<evidence type="ECO:0000256" key="2">
    <source>
        <dbReference type="ARBA" id="ARBA00010742"/>
    </source>
</evidence>
<comment type="subcellular location">
    <subcellularLocation>
        <location evidence="1">Periplasm</location>
    </subcellularLocation>
</comment>
<dbReference type="Proteomes" id="UP000649604">
    <property type="component" value="Unassembled WGS sequence"/>
</dbReference>
<keyword evidence="4" id="KW-1133">Transmembrane helix</keyword>
<dbReference type="SMART" id="SM00062">
    <property type="entry name" value="PBPb"/>
    <property type="match status" value="1"/>
</dbReference>
<evidence type="ECO:0000256" key="4">
    <source>
        <dbReference type="SAM" id="Phobius"/>
    </source>
</evidence>
<dbReference type="PANTHER" id="PTHR30024">
    <property type="entry name" value="ALIPHATIC SULFONATES-BINDING PROTEIN-RELATED"/>
    <property type="match status" value="1"/>
</dbReference>
<reference evidence="6" key="1">
    <citation type="submission" date="2019-11" db="EMBL/GenBank/DDBJ databases">
        <title>Microbial mats filling the niche in hypersaline microbial mats.</title>
        <authorList>
            <person name="Wong H.L."/>
            <person name="Macleod F.I."/>
            <person name="White R.A. III"/>
            <person name="Burns B.P."/>
        </authorList>
    </citation>
    <scope>NUCLEOTIDE SEQUENCE</scope>
    <source>
        <strain evidence="6">Rbin_158</strain>
    </source>
</reference>
<dbReference type="EMBL" id="WJJP01000500">
    <property type="protein sequence ID" value="MBD3325947.1"/>
    <property type="molecule type" value="Genomic_DNA"/>
</dbReference>
<dbReference type="PANTHER" id="PTHR30024:SF47">
    <property type="entry name" value="TAURINE-BINDING PERIPLASMIC PROTEIN"/>
    <property type="match status" value="1"/>
</dbReference>
<evidence type="ECO:0000313" key="7">
    <source>
        <dbReference type="Proteomes" id="UP000649604"/>
    </source>
</evidence>
<feature type="domain" description="Solute-binding protein family 3/N-terminal" evidence="5">
    <location>
        <begin position="35"/>
        <end position="266"/>
    </location>
</feature>
<organism evidence="6 7">
    <name type="scientific">candidate division KSB3 bacterium</name>
    <dbReference type="NCBI Taxonomy" id="2044937"/>
    <lineage>
        <taxon>Bacteria</taxon>
        <taxon>candidate division KSB3</taxon>
    </lineage>
</organism>
<gene>
    <name evidence="6" type="ORF">GF339_15275</name>
</gene>
<dbReference type="GO" id="GO:0042597">
    <property type="term" value="C:periplasmic space"/>
    <property type="evidence" value="ECO:0007669"/>
    <property type="project" value="UniProtKB-SubCell"/>
</dbReference>
<evidence type="ECO:0000256" key="3">
    <source>
        <dbReference type="ARBA" id="ARBA00022729"/>
    </source>
</evidence>
<dbReference type="SUPFAM" id="SSF53850">
    <property type="entry name" value="Periplasmic binding protein-like II"/>
    <property type="match status" value="1"/>
</dbReference>